<name>A0A0A9F420_ARUDO</name>
<dbReference type="AlphaFoldDB" id="A0A0A9F420"/>
<proteinExistence type="predicted"/>
<protein>
    <submittedName>
        <fullName evidence="1">Uncharacterized protein</fullName>
    </submittedName>
</protein>
<sequence>MIAASDLNYICMLASARSAQSSKTEPAISSYALGCYEWSVFLTVSTTNI</sequence>
<organism evidence="1">
    <name type="scientific">Arundo donax</name>
    <name type="common">Giant reed</name>
    <name type="synonym">Donax arundinaceus</name>
    <dbReference type="NCBI Taxonomy" id="35708"/>
    <lineage>
        <taxon>Eukaryota</taxon>
        <taxon>Viridiplantae</taxon>
        <taxon>Streptophyta</taxon>
        <taxon>Embryophyta</taxon>
        <taxon>Tracheophyta</taxon>
        <taxon>Spermatophyta</taxon>
        <taxon>Magnoliopsida</taxon>
        <taxon>Liliopsida</taxon>
        <taxon>Poales</taxon>
        <taxon>Poaceae</taxon>
        <taxon>PACMAD clade</taxon>
        <taxon>Arundinoideae</taxon>
        <taxon>Arundineae</taxon>
        <taxon>Arundo</taxon>
    </lineage>
</organism>
<reference evidence="1" key="2">
    <citation type="journal article" date="2015" name="Data Brief">
        <title>Shoot transcriptome of the giant reed, Arundo donax.</title>
        <authorList>
            <person name="Barrero R.A."/>
            <person name="Guerrero F.D."/>
            <person name="Moolhuijzen P."/>
            <person name="Goolsby J.A."/>
            <person name="Tidwell J."/>
            <person name="Bellgard S.E."/>
            <person name="Bellgard M.I."/>
        </authorList>
    </citation>
    <scope>NUCLEOTIDE SEQUENCE</scope>
    <source>
        <tissue evidence="1">Shoot tissue taken approximately 20 cm above the soil surface</tissue>
    </source>
</reference>
<accession>A0A0A9F420</accession>
<dbReference type="EMBL" id="GBRH01193000">
    <property type="protein sequence ID" value="JAE04896.1"/>
    <property type="molecule type" value="Transcribed_RNA"/>
</dbReference>
<evidence type="ECO:0000313" key="1">
    <source>
        <dbReference type="EMBL" id="JAE04896.1"/>
    </source>
</evidence>
<reference evidence="1" key="1">
    <citation type="submission" date="2014-09" db="EMBL/GenBank/DDBJ databases">
        <authorList>
            <person name="Magalhaes I.L.F."/>
            <person name="Oliveira U."/>
            <person name="Santos F.R."/>
            <person name="Vidigal T.H.D.A."/>
            <person name="Brescovit A.D."/>
            <person name="Santos A.J."/>
        </authorList>
    </citation>
    <scope>NUCLEOTIDE SEQUENCE</scope>
    <source>
        <tissue evidence="1">Shoot tissue taken approximately 20 cm above the soil surface</tissue>
    </source>
</reference>